<proteinExistence type="predicted"/>
<accession>A0ACB8T2D0</accession>
<gene>
    <name evidence="1" type="ORF">BV25DRAFT_472016</name>
</gene>
<dbReference type="EMBL" id="MU277205">
    <property type="protein sequence ID" value="KAI0062870.1"/>
    <property type="molecule type" value="Genomic_DNA"/>
</dbReference>
<comment type="caution">
    <text evidence="1">The sequence shown here is derived from an EMBL/GenBank/DDBJ whole genome shotgun (WGS) entry which is preliminary data.</text>
</comment>
<reference evidence="1" key="2">
    <citation type="journal article" date="2022" name="New Phytol.">
        <title>Evolutionary transition to the ectomycorrhizal habit in the genomes of a hyperdiverse lineage of mushroom-forming fungi.</title>
        <authorList>
            <person name="Looney B."/>
            <person name="Miyauchi S."/>
            <person name="Morin E."/>
            <person name="Drula E."/>
            <person name="Courty P.E."/>
            <person name="Kohler A."/>
            <person name="Kuo A."/>
            <person name="LaButti K."/>
            <person name="Pangilinan J."/>
            <person name="Lipzen A."/>
            <person name="Riley R."/>
            <person name="Andreopoulos W."/>
            <person name="He G."/>
            <person name="Johnson J."/>
            <person name="Nolan M."/>
            <person name="Tritt A."/>
            <person name="Barry K.W."/>
            <person name="Grigoriev I.V."/>
            <person name="Nagy L.G."/>
            <person name="Hibbett D."/>
            <person name="Henrissat B."/>
            <person name="Matheny P.B."/>
            <person name="Labbe J."/>
            <person name="Martin F.M."/>
        </authorList>
    </citation>
    <scope>NUCLEOTIDE SEQUENCE</scope>
    <source>
        <strain evidence="1">HHB10654</strain>
    </source>
</reference>
<evidence type="ECO:0000313" key="2">
    <source>
        <dbReference type="Proteomes" id="UP000814140"/>
    </source>
</evidence>
<name>A0ACB8T2D0_9AGAM</name>
<sequence>MARGRRKDTTAPPSRSLEIQRAYRDRKAKYVADLEERCRKAEGENERLREELARALAGSESASRRRELAQQCSELMRNLSRAQESVARFQDQALNNERATPRIPSAATELDIATVLTKVLPQGPLTLGPAPESSTPHLSADGMTASERHHRRPPVTSLSIMGSDSECCGGILNCDGLVEETESDSESMGTSTIQSLPHTLGFRAT</sequence>
<keyword evidence="2" id="KW-1185">Reference proteome</keyword>
<protein>
    <submittedName>
        <fullName evidence="1">Uncharacterized protein</fullName>
    </submittedName>
</protein>
<organism evidence="1 2">
    <name type="scientific">Artomyces pyxidatus</name>
    <dbReference type="NCBI Taxonomy" id="48021"/>
    <lineage>
        <taxon>Eukaryota</taxon>
        <taxon>Fungi</taxon>
        <taxon>Dikarya</taxon>
        <taxon>Basidiomycota</taxon>
        <taxon>Agaricomycotina</taxon>
        <taxon>Agaricomycetes</taxon>
        <taxon>Russulales</taxon>
        <taxon>Auriscalpiaceae</taxon>
        <taxon>Artomyces</taxon>
    </lineage>
</organism>
<reference evidence="1" key="1">
    <citation type="submission" date="2021-03" db="EMBL/GenBank/DDBJ databases">
        <authorList>
            <consortium name="DOE Joint Genome Institute"/>
            <person name="Ahrendt S."/>
            <person name="Looney B.P."/>
            <person name="Miyauchi S."/>
            <person name="Morin E."/>
            <person name="Drula E."/>
            <person name="Courty P.E."/>
            <person name="Chicoki N."/>
            <person name="Fauchery L."/>
            <person name="Kohler A."/>
            <person name="Kuo A."/>
            <person name="Labutti K."/>
            <person name="Pangilinan J."/>
            <person name="Lipzen A."/>
            <person name="Riley R."/>
            <person name="Andreopoulos W."/>
            <person name="He G."/>
            <person name="Johnson J."/>
            <person name="Barry K.W."/>
            <person name="Grigoriev I.V."/>
            <person name="Nagy L."/>
            <person name="Hibbett D."/>
            <person name="Henrissat B."/>
            <person name="Matheny P.B."/>
            <person name="Labbe J."/>
            <person name="Martin F."/>
        </authorList>
    </citation>
    <scope>NUCLEOTIDE SEQUENCE</scope>
    <source>
        <strain evidence="1">HHB10654</strain>
    </source>
</reference>
<dbReference type="Proteomes" id="UP000814140">
    <property type="component" value="Unassembled WGS sequence"/>
</dbReference>
<evidence type="ECO:0000313" key="1">
    <source>
        <dbReference type="EMBL" id="KAI0062870.1"/>
    </source>
</evidence>